<organism evidence="1 2">
    <name type="scientific">Brassica cretica</name>
    <name type="common">Mustard</name>
    <dbReference type="NCBI Taxonomy" id="69181"/>
    <lineage>
        <taxon>Eukaryota</taxon>
        <taxon>Viridiplantae</taxon>
        <taxon>Streptophyta</taxon>
        <taxon>Embryophyta</taxon>
        <taxon>Tracheophyta</taxon>
        <taxon>Spermatophyta</taxon>
        <taxon>Magnoliopsida</taxon>
        <taxon>eudicotyledons</taxon>
        <taxon>Gunneridae</taxon>
        <taxon>Pentapetalae</taxon>
        <taxon>rosids</taxon>
        <taxon>malvids</taxon>
        <taxon>Brassicales</taxon>
        <taxon>Brassicaceae</taxon>
        <taxon>Brassiceae</taxon>
        <taxon>Brassica</taxon>
    </lineage>
</organism>
<proteinExistence type="predicted"/>
<protein>
    <submittedName>
        <fullName evidence="1">Uncharacterized protein</fullName>
    </submittedName>
</protein>
<evidence type="ECO:0000313" key="2">
    <source>
        <dbReference type="Proteomes" id="UP000266723"/>
    </source>
</evidence>
<evidence type="ECO:0000313" key="1">
    <source>
        <dbReference type="EMBL" id="KAF3578379.1"/>
    </source>
</evidence>
<keyword evidence="2" id="KW-1185">Reference proteome</keyword>
<dbReference type="EMBL" id="QGKV02000649">
    <property type="protein sequence ID" value="KAF3578379.1"/>
    <property type="molecule type" value="Genomic_DNA"/>
</dbReference>
<gene>
    <name evidence="1" type="ORF">DY000_02035536</name>
</gene>
<sequence length="53" mass="5650">MVENHLMVVEVMVTEIELMKVITQGENVYGGVAQGGGGHGGGGFMVMEEVVLW</sequence>
<dbReference type="Proteomes" id="UP000266723">
    <property type="component" value="Unassembled WGS sequence"/>
</dbReference>
<comment type="caution">
    <text evidence="1">The sequence shown here is derived from an EMBL/GenBank/DDBJ whole genome shotgun (WGS) entry which is preliminary data.</text>
</comment>
<name>A0ABQ7DL51_BRACR</name>
<reference evidence="1 2" key="1">
    <citation type="journal article" date="2020" name="BMC Genomics">
        <title>Intraspecific diversification of the crop wild relative Brassica cretica Lam. using demographic model selection.</title>
        <authorList>
            <person name="Kioukis A."/>
            <person name="Michalopoulou V.A."/>
            <person name="Briers L."/>
            <person name="Pirintsos S."/>
            <person name="Studholme D.J."/>
            <person name="Pavlidis P."/>
            <person name="Sarris P.F."/>
        </authorList>
    </citation>
    <scope>NUCLEOTIDE SEQUENCE [LARGE SCALE GENOMIC DNA]</scope>
    <source>
        <strain evidence="2">cv. PFS-1207/04</strain>
    </source>
</reference>
<accession>A0ABQ7DL51</accession>